<organism evidence="2 3">
    <name type="scientific">Zizania palustris</name>
    <name type="common">Northern wild rice</name>
    <dbReference type="NCBI Taxonomy" id="103762"/>
    <lineage>
        <taxon>Eukaryota</taxon>
        <taxon>Viridiplantae</taxon>
        <taxon>Streptophyta</taxon>
        <taxon>Embryophyta</taxon>
        <taxon>Tracheophyta</taxon>
        <taxon>Spermatophyta</taxon>
        <taxon>Magnoliopsida</taxon>
        <taxon>Liliopsida</taxon>
        <taxon>Poales</taxon>
        <taxon>Poaceae</taxon>
        <taxon>BOP clade</taxon>
        <taxon>Oryzoideae</taxon>
        <taxon>Oryzeae</taxon>
        <taxon>Zizaniinae</taxon>
        <taxon>Zizania</taxon>
    </lineage>
</organism>
<feature type="compositionally biased region" description="Low complexity" evidence="1">
    <location>
        <begin position="30"/>
        <end position="39"/>
    </location>
</feature>
<dbReference type="Proteomes" id="UP000729402">
    <property type="component" value="Unassembled WGS sequence"/>
</dbReference>
<protein>
    <submittedName>
        <fullName evidence="2">Uncharacterized protein</fullName>
    </submittedName>
</protein>
<dbReference type="EMBL" id="JAAALK010000082">
    <property type="protein sequence ID" value="KAG8084774.1"/>
    <property type="molecule type" value="Genomic_DNA"/>
</dbReference>
<gene>
    <name evidence="2" type="ORF">GUJ93_ZPchr0010g10832</name>
</gene>
<proteinExistence type="predicted"/>
<comment type="caution">
    <text evidence="2">The sequence shown here is derived from an EMBL/GenBank/DDBJ whole genome shotgun (WGS) entry which is preliminary data.</text>
</comment>
<dbReference type="AlphaFoldDB" id="A0A8J5W8B8"/>
<name>A0A8J5W8B8_ZIZPA</name>
<keyword evidence="3" id="KW-1185">Reference proteome</keyword>
<reference evidence="2" key="1">
    <citation type="journal article" date="2021" name="bioRxiv">
        <title>Whole Genome Assembly and Annotation of Northern Wild Rice, Zizania palustris L., Supports a Whole Genome Duplication in the Zizania Genus.</title>
        <authorList>
            <person name="Haas M."/>
            <person name="Kono T."/>
            <person name="Macchietto M."/>
            <person name="Millas R."/>
            <person name="McGilp L."/>
            <person name="Shao M."/>
            <person name="Duquette J."/>
            <person name="Hirsch C.N."/>
            <person name="Kimball J."/>
        </authorList>
    </citation>
    <scope>NUCLEOTIDE SEQUENCE</scope>
    <source>
        <tissue evidence="2">Fresh leaf tissue</tissue>
    </source>
</reference>
<feature type="compositionally biased region" description="Basic and acidic residues" evidence="1">
    <location>
        <begin position="40"/>
        <end position="51"/>
    </location>
</feature>
<evidence type="ECO:0000313" key="3">
    <source>
        <dbReference type="Proteomes" id="UP000729402"/>
    </source>
</evidence>
<accession>A0A8J5W8B8</accession>
<feature type="region of interest" description="Disordered" evidence="1">
    <location>
        <begin position="30"/>
        <end position="57"/>
    </location>
</feature>
<sequence length="124" mass="13026">MRAAGGVTGSPPRAARGECSEPLNCGQVLARQGPRAAGAGDDRGVRSRRESPPALRAAAAAGQPLEICVCGRNDLPGENRLLIQTIFVPNFVSVSVMVDLVYPVVPDCISPHEFGDARVVLKNH</sequence>
<evidence type="ECO:0000313" key="2">
    <source>
        <dbReference type="EMBL" id="KAG8084774.1"/>
    </source>
</evidence>
<reference evidence="2" key="2">
    <citation type="submission" date="2021-02" db="EMBL/GenBank/DDBJ databases">
        <authorList>
            <person name="Kimball J.A."/>
            <person name="Haas M.W."/>
            <person name="Macchietto M."/>
            <person name="Kono T."/>
            <person name="Duquette J."/>
            <person name="Shao M."/>
        </authorList>
    </citation>
    <scope>NUCLEOTIDE SEQUENCE</scope>
    <source>
        <tissue evidence="2">Fresh leaf tissue</tissue>
    </source>
</reference>
<evidence type="ECO:0000256" key="1">
    <source>
        <dbReference type="SAM" id="MobiDB-lite"/>
    </source>
</evidence>